<evidence type="ECO:0000313" key="3">
    <source>
        <dbReference type="EMBL" id="MFC3688748.1"/>
    </source>
</evidence>
<dbReference type="EMBL" id="JBHRWW010000006">
    <property type="protein sequence ID" value="MFC3688748.1"/>
    <property type="molecule type" value="Genomic_DNA"/>
</dbReference>
<evidence type="ECO:0000313" key="4">
    <source>
        <dbReference type="Proteomes" id="UP001595685"/>
    </source>
</evidence>
<gene>
    <name evidence="3" type="ORF">ACFOLH_10385</name>
</gene>
<keyword evidence="1 3" id="KW-0378">Hydrolase</keyword>
<comment type="caution">
    <text evidence="3">The sequence shown here is derived from an EMBL/GenBank/DDBJ whole genome shotgun (WGS) entry which is preliminary data.</text>
</comment>
<dbReference type="InterPro" id="IPR052016">
    <property type="entry name" value="Bact_Sigma-Reg"/>
</dbReference>
<keyword evidence="4" id="KW-1185">Reference proteome</keyword>
<dbReference type="SMART" id="SM00331">
    <property type="entry name" value="PP2C_SIG"/>
    <property type="match status" value="1"/>
</dbReference>
<feature type="domain" description="PPM-type phosphatase" evidence="2">
    <location>
        <begin position="195"/>
        <end position="407"/>
    </location>
</feature>
<dbReference type="GO" id="GO:0004722">
    <property type="term" value="F:protein serine/threonine phosphatase activity"/>
    <property type="evidence" value="ECO:0007669"/>
    <property type="project" value="UniProtKB-EC"/>
</dbReference>
<dbReference type="Pfam" id="PF07228">
    <property type="entry name" value="SpoIIE"/>
    <property type="match status" value="1"/>
</dbReference>
<dbReference type="PANTHER" id="PTHR43156">
    <property type="entry name" value="STAGE II SPORULATION PROTEIN E-RELATED"/>
    <property type="match status" value="1"/>
</dbReference>
<reference evidence="4" key="1">
    <citation type="journal article" date="2019" name="Int. J. Syst. Evol. Microbiol.">
        <title>The Global Catalogue of Microorganisms (GCM) 10K type strain sequencing project: providing services to taxonomists for standard genome sequencing and annotation.</title>
        <authorList>
            <consortium name="The Broad Institute Genomics Platform"/>
            <consortium name="The Broad Institute Genome Sequencing Center for Infectious Disease"/>
            <person name="Wu L."/>
            <person name="Ma J."/>
        </authorList>
    </citation>
    <scope>NUCLEOTIDE SEQUENCE [LARGE SCALE GENOMIC DNA]</scope>
    <source>
        <strain evidence="4">NCAIM B.02333</strain>
    </source>
</reference>
<dbReference type="RefSeq" id="WP_340292374.1">
    <property type="nucleotide sequence ID" value="NZ_JBBEOI010000070.1"/>
</dbReference>
<dbReference type="PANTHER" id="PTHR43156:SF2">
    <property type="entry name" value="STAGE II SPORULATION PROTEIN E"/>
    <property type="match status" value="1"/>
</dbReference>
<dbReference type="InterPro" id="IPR001932">
    <property type="entry name" value="PPM-type_phosphatase-like_dom"/>
</dbReference>
<name>A0ABV7WHJ7_9MICO</name>
<proteinExistence type="predicted"/>
<dbReference type="Proteomes" id="UP001595685">
    <property type="component" value="Unassembled WGS sequence"/>
</dbReference>
<dbReference type="EC" id="3.1.3.16" evidence="3"/>
<dbReference type="SUPFAM" id="SSF81606">
    <property type="entry name" value="PP2C-like"/>
    <property type="match status" value="1"/>
</dbReference>
<organism evidence="3 4">
    <name type="scientific">Aquipuribacter hungaricus</name>
    <dbReference type="NCBI Taxonomy" id="545624"/>
    <lineage>
        <taxon>Bacteria</taxon>
        <taxon>Bacillati</taxon>
        <taxon>Actinomycetota</taxon>
        <taxon>Actinomycetes</taxon>
        <taxon>Micrococcales</taxon>
        <taxon>Intrasporangiaceae</taxon>
        <taxon>Aquipuribacter</taxon>
    </lineage>
</organism>
<accession>A0ABV7WHJ7</accession>
<protein>
    <submittedName>
        <fullName evidence="3">PP2C family protein-serine/threonine phosphatase</fullName>
        <ecNumber evidence="3">3.1.3.16</ecNumber>
    </submittedName>
</protein>
<dbReference type="Gene3D" id="3.60.40.10">
    <property type="entry name" value="PPM-type phosphatase domain"/>
    <property type="match status" value="1"/>
</dbReference>
<evidence type="ECO:0000259" key="2">
    <source>
        <dbReference type="SMART" id="SM00331"/>
    </source>
</evidence>
<sequence>MPDPVETSPLTRLSGGLLPLLDAAMPGNITAVLRRFLVEHAGASDAGILLADYELSQLRRLSPRPGETEKVPVTGSIEGQCFVAQSLLVDPGRTGRTALDRPGGPAGGAAGADETLVLVPLSLRAERLGVLQVAFQGPVSAGLLRGLQEVALATTYTLVVCGSFSDVVEVTRRAEPLTLAAEMQWNLQPLRAFSAPGFSVAGQLIPSYEVGGDTYDYDVAADHLDLSSLDAMGHGLGASVLAALATAVMRNTRRGGGGPAEQVTRADRALLAHFGGAQFVTVLAMRLGLRSGVLELVNAGHPAPWLIRDGRAAQVTLDPRLPAGMFEATDYVVEHLQLQAGDRLVVVTDGVLEAGAPGEELGEDRLAGLLLASADLTPHQCVAEVLHTVRAYAPRLHDDATVVCLDWDGPSGSSVVTG</sequence>
<dbReference type="InterPro" id="IPR036457">
    <property type="entry name" value="PPM-type-like_dom_sf"/>
</dbReference>
<evidence type="ECO:0000256" key="1">
    <source>
        <dbReference type="ARBA" id="ARBA00022801"/>
    </source>
</evidence>